<feature type="transmembrane region" description="Helical" evidence="7">
    <location>
        <begin position="205"/>
        <end position="227"/>
    </location>
</feature>
<feature type="transmembrane region" description="Helical" evidence="7">
    <location>
        <begin position="273"/>
        <end position="296"/>
    </location>
</feature>
<sequence>MAGAPAVVDSPAPVTSARANVVFITVALGLLMAALDQTIVATALPTIVADLGGSGHMAWVVTSYLLAEAVATALAGKFGDLFGRKLVFQLSALIFIVGSMIAGLSNGMLLLIVARAIQGVGAGGLMVTAMALIADVIPLRARGKYQGALGAVFGITTVVGPTLGGLFTDHLSWRWCFYVNVPLAIVMIAVAARAIPHVRTVIRPIIDYAGIALVALGVSCLILGLEWGGQQYPWGSTTILGLFVAAAILLAAFVLVELRAAEPMLPMHLFRSNVFTVCSILSFIVGFGMLGAMTYLPAYLQYVDGVSATMSGVRTLPMVVGLFTTSILSGQVVGKTGRYKYFPIVGTAVMAVGLGLMSTMGRGTGVLRESLYMLILGLGIGLSMQVLTIVVQNTVPYADLGTATSGVTFFRTLGSTFGTAIFGTLYNNQIGPNLRHALEQVPGVPPMAAQNPQLLRKLPEAQANPIIDAYAASIDHVFRWVVPVAIVGFVVAWFLQEVPLRDSMRGEATDMGGGFSMPESPDRVVLLEQSLAGLMRRMRTDEAPGPLILASSGTSLTRDQAWAIGQVQMLRRARGEATLVAIARAHWVPPEVLEPVYEKALALGTIEFDGPRIHLTERGHEESDRIKAAWRTWLCSRIDDWDCANPGDRALLDQALDNIATKLLDESDRPEMLTAARV</sequence>
<reference evidence="9 10" key="1">
    <citation type="submission" date="2021-06" db="EMBL/GenBank/DDBJ databases">
        <title>Actinomycetes sequencing.</title>
        <authorList>
            <person name="Shan Q."/>
        </authorList>
    </citation>
    <scope>NUCLEOTIDE SEQUENCE [LARGE SCALE GENOMIC DNA]</scope>
    <source>
        <strain evidence="9 10">NEAU-G5</strain>
    </source>
</reference>
<dbReference type="InterPro" id="IPR020846">
    <property type="entry name" value="MFS_dom"/>
</dbReference>
<keyword evidence="10" id="KW-1185">Reference proteome</keyword>
<evidence type="ECO:0000256" key="2">
    <source>
        <dbReference type="ARBA" id="ARBA00022448"/>
    </source>
</evidence>
<protein>
    <submittedName>
        <fullName evidence="9">MFS transporter</fullName>
    </submittedName>
</protein>
<dbReference type="Gene3D" id="1.20.1720.10">
    <property type="entry name" value="Multidrug resistance protein D"/>
    <property type="match status" value="1"/>
</dbReference>
<feature type="transmembrane region" description="Helical" evidence="7">
    <location>
        <begin position="145"/>
        <end position="166"/>
    </location>
</feature>
<evidence type="ECO:0000256" key="7">
    <source>
        <dbReference type="SAM" id="Phobius"/>
    </source>
</evidence>
<feature type="transmembrane region" description="Helical" evidence="7">
    <location>
        <begin position="110"/>
        <end position="133"/>
    </location>
</feature>
<comment type="subcellular location">
    <subcellularLocation>
        <location evidence="1">Cell membrane</location>
        <topology evidence="1">Multi-pass membrane protein</topology>
    </subcellularLocation>
</comment>
<keyword evidence="3" id="KW-1003">Cell membrane</keyword>
<feature type="transmembrane region" description="Helical" evidence="7">
    <location>
        <begin position="403"/>
        <end position="426"/>
    </location>
</feature>
<accession>A0ABS6B8W5</accession>
<dbReference type="PROSITE" id="PS50850">
    <property type="entry name" value="MFS"/>
    <property type="match status" value="1"/>
</dbReference>
<feature type="transmembrane region" description="Helical" evidence="7">
    <location>
        <begin position="86"/>
        <end position="104"/>
    </location>
</feature>
<evidence type="ECO:0000313" key="9">
    <source>
        <dbReference type="EMBL" id="MBU3066738.1"/>
    </source>
</evidence>
<keyword evidence="4 7" id="KW-0812">Transmembrane</keyword>
<evidence type="ECO:0000256" key="5">
    <source>
        <dbReference type="ARBA" id="ARBA00022989"/>
    </source>
</evidence>
<dbReference type="Proteomes" id="UP000733379">
    <property type="component" value="Unassembled WGS sequence"/>
</dbReference>
<dbReference type="Pfam" id="PF07690">
    <property type="entry name" value="MFS_1"/>
    <property type="match status" value="1"/>
</dbReference>
<feature type="domain" description="Major facilitator superfamily (MFS) profile" evidence="8">
    <location>
        <begin position="22"/>
        <end position="500"/>
    </location>
</feature>
<dbReference type="Gene3D" id="1.20.1250.20">
    <property type="entry name" value="MFS general substrate transporter like domains"/>
    <property type="match status" value="1"/>
</dbReference>
<dbReference type="InterPro" id="IPR004638">
    <property type="entry name" value="EmrB-like"/>
</dbReference>
<evidence type="ECO:0000256" key="3">
    <source>
        <dbReference type="ARBA" id="ARBA00022475"/>
    </source>
</evidence>
<evidence type="ECO:0000256" key="6">
    <source>
        <dbReference type="ARBA" id="ARBA00023136"/>
    </source>
</evidence>
<feature type="transmembrane region" description="Helical" evidence="7">
    <location>
        <begin position="341"/>
        <end position="359"/>
    </location>
</feature>
<dbReference type="InterPro" id="IPR036259">
    <property type="entry name" value="MFS_trans_sf"/>
</dbReference>
<feature type="transmembrane region" description="Helical" evidence="7">
    <location>
        <begin position="239"/>
        <end position="261"/>
    </location>
</feature>
<dbReference type="SUPFAM" id="SSF103473">
    <property type="entry name" value="MFS general substrate transporter"/>
    <property type="match status" value="1"/>
</dbReference>
<feature type="transmembrane region" description="Helical" evidence="7">
    <location>
        <begin position="477"/>
        <end position="495"/>
    </location>
</feature>
<organism evidence="9 10">
    <name type="scientific">Nocardia albiluteola</name>
    <dbReference type="NCBI Taxonomy" id="2842303"/>
    <lineage>
        <taxon>Bacteria</taxon>
        <taxon>Bacillati</taxon>
        <taxon>Actinomycetota</taxon>
        <taxon>Actinomycetes</taxon>
        <taxon>Mycobacteriales</taxon>
        <taxon>Nocardiaceae</taxon>
        <taxon>Nocardia</taxon>
    </lineage>
</organism>
<keyword evidence="2" id="KW-0813">Transport</keyword>
<evidence type="ECO:0000256" key="1">
    <source>
        <dbReference type="ARBA" id="ARBA00004651"/>
    </source>
</evidence>
<gene>
    <name evidence="9" type="ORF">KO481_35130</name>
</gene>
<dbReference type="PRINTS" id="PR01036">
    <property type="entry name" value="TCRTETB"/>
</dbReference>
<evidence type="ECO:0000259" key="8">
    <source>
        <dbReference type="PROSITE" id="PS50850"/>
    </source>
</evidence>
<evidence type="ECO:0000256" key="4">
    <source>
        <dbReference type="ARBA" id="ARBA00022692"/>
    </source>
</evidence>
<comment type="caution">
    <text evidence="9">The sequence shown here is derived from an EMBL/GenBank/DDBJ whole genome shotgun (WGS) entry which is preliminary data.</text>
</comment>
<dbReference type="NCBIfam" id="TIGR00711">
    <property type="entry name" value="efflux_EmrB"/>
    <property type="match status" value="1"/>
</dbReference>
<feature type="transmembrane region" description="Helical" evidence="7">
    <location>
        <begin position="371"/>
        <end position="391"/>
    </location>
</feature>
<dbReference type="CDD" id="cd17502">
    <property type="entry name" value="MFS_Azr1_MDR_like"/>
    <property type="match status" value="1"/>
</dbReference>
<keyword evidence="6 7" id="KW-0472">Membrane</keyword>
<dbReference type="PANTHER" id="PTHR23501:SF197">
    <property type="entry name" value="COMD"/>
    <property type="match status" value="1"/>
</dbReference>
<evidence type="ECO:0000313" key="10">
    <source>
        <dbReference type="Proteomes" id="UP000733379"/>
    </source>
</evidence>
<dbReference type="PANTHER" id="PTHR23501">
    <property type="entry name" value="MAJOR FACILITATOR SUPERFAMILY"/>
    <property type="match status" value="1"/>
</dbReference>
<proteinExistence type="predicted"/>
<name>A0ABS6B8W5_9NOCA</name>
<dbReference type="EMBL" id="JAHKNI010000016">
    <property type="protein sequence ID" value="MBU3066738.1"/>
    <property type="molecule type" value="Genomic_DNA"/>
</dbReference>
<feature type="transmembrane region" description="Helical" evidence="7">
    <location>
        <begin position="172"/>
        <end position="193"/>
    </location>
</feature>
<dbReference type="InterPro" id="IPR011701">
    <property type="entry name" value="MFS"/>
</dbReference>
<feature type="transmembrane region" description="Helical" evidence="7">
    <location>
        <begin position="56"/>
        <end position="74"/>
    </location>
</feature>
<keyword evidence="5 7" id="KW-1133">Transmembrane helix</keyword>
<feature type="transmembrane region" description="Helical" evidence="7">
    <location>
        <begin position="21"/>
        <end position="44"/>
    </location>
</feature>